<dbReference type="Gramene" id="PGSC0003DMT400063850">
    <property type="protein sequence ID" value="PGSC0003DMT400063850"/>
    <property type="gene ID" value="PGSC0003DMG400024818"/>
</dbReference>
<evidence type="ECO:0000256" key="5">
    <source>
        <dbReference type="ARBA" id="ARBA00022597"/>
    </source>
</evidence>
<dbReference type="GO" id="GO:0051119">
    <property type="term" value="F:sugar transmembrane transporter activity"/>
    <property type="evidence" value="ECO:0000318"/>
    <property type="project" value="GO_Central"/>
</dbReference>
<dbReference type="eggNOG" id="KOG1623">
    <property type="taxonomic scope" value="Eukaryota"/>
</dbReference>
<evidence type="ECO:0000256" key="2">
    <source>
        <dbReference type="ARBA" id="ARBA00007809"/>
    </source>
</evidence>
<dbReference type="Gene3D" id="1.20.1280.290">
    <property type="match status" value="2"/>
</dbReference>
<keyword evidence="8 10" id="KW-1133">Transmembrane helix</keyword>
<keyword evidence="3 10" id="KW-0813">Transport</keyword>
<keyword evidence="5 10" id="KW-0762">Sugar transport</keyword>
<dbReference type="GO" id="GO:0008643">
    <property type="term" value="P:carbohydrate transport"/>
    <property type="evidence" value="ECO:0000318"/>
    <property type="project" value="GO_Central"/>
</dbReference>
<dbReference type="AlphaFoldDB" id="M1CBD2"/>
<dbReference type="GO" id="GO:0016020">
    <property type="term" value="C:membrane"/>
    <property type="evidence" value="ECO:0000318"/>
    <property type="project" value="GO_Central"/>
</dbReference>
<feature type="transmembrane region" description="Helical" evidence="10">
    <location>
        <begin position="163"/>
        <end position="183"/>
    </location>
</feature>
<evidence type="ECO:0000256" key="7">
    <source>
        <dbReference type="ARBA" id="ARBA00022737"/>
    </source>
</evidence>
<organism evidence="11 12">
    <name type="scientific">Solanum tuberosum</name>
    <name type="common">Potato</name>
    <dbReference type="NCBI Taxonomy" id="4113"/>
    <lineage>
        <taxon>Eukaryota</taxon>
        <taxon>Viridiplantae</taxon>
        <taxon>Streptophyta</taxon>
        <taxon>Embryophyta</taxon>
        <taxon>Tracheophyta</taxon>
        <taxon>Spermatophyta</taxon>
        <taxon>Magnoliopsida</taxon>
        <taxon>eudicotyledons</taxon>
        <taxon>Gunneridae</taxon>
        <taxon>Pentapetalae</taxon>
        <taxon>asterids</taxon>
        <taxon>lamiids</taxon>
        <taxon>Solanales</taxon>
        <taxon>Solanaceae</taxon>
        <taxon>Solanoideae</taxon>
        <taxon>Solaneae</taxon>
        <taxon>Solanum</taxon>
    </lineage>
</organism>
<dbReference type="HOGENOM" id="CLU_048643_1_0_1"/>
<dbReference type="EnsemblPlants" id="PGSC0003DMT400063850">
    <property type="protein sequence ID" value="PGSC0003DMT400063850"/>
    <property type="gene ID" value="PGSC0003DMG400024818"/>
</dbReference>
<evidence type="ECO:0000256" key="6">
    <source>
        <dbReference type="ARBA" id="ARBA00022692"/>
    </source>
</evidence>
<feature type="transmembrane region" description="Helical" evidence="10">
    <location>
        <begin position="195"/>
        <end position="217"/>
    </location>
</feature>
<dbReference type="OMA" id="YVGCAFS"/>
<evidence type="ECO:0000256" key="9">
    <source>
        <dbReference type="ARBA" id="ARBA00023136"/>
    </source>
</evidence>
<dbReference type="InterPro" id="IPR047664">
    <property type="entry name" value="SWEET"/>
</dbReference>
<dbReference type="Pfam" id="PF03083">
    <property type="entry name" value="MtN3_slv"/>
    <property type="match status" value="2"/>
</dbReference>
<dbReference type="PANTHER" id="PTHR10791:SF155">
    <property type="entry name" value="BIDIRECTIONAL SUGAR TRANSPORTER SWEET"/>
    <property type="match status" value="1"/>
</dbReference>
<name>M1CBD2_SOLTU</name>
<feature type="transmembrane region" description="Helical" evidence="10">
    <location>
        <begin position="74"/>
        <end position="94"/>
    </location>
</feature>
<feature type="transmembrane region" description="Helical" evidence="10">
    <location>
        <begin position="7"/>
        <end position="29"/>
    </location>
</feature>
<feature type="transmembrane region" description="Helical" evidence="10">
    <location>
        <begin position="137"/>
        <end position="157"/>
    </location>
</feature>
<dbReference type="GO" id="GO:0005886">
    <property type="term" value="C:plasma membrane"/>
    <property type="evidence" value="ECO:0007669"/>
    <property type="project" value="UniProtKB-SubCell"/>
</dbReference>
<dbReference type="ExpressionAtlas" id="M1CBD2">
    <property type="expression patterns" value="baseline and differential"/>
</dbReference>
<keyword evidence="7" id="KW-0677">Repeat</keyword>
<evidence type="ECO:0000256" key="1">
    <source>
        <dbReference type="ARBA" id="ARBA00004651"/>
    </source>
</evidence>
<proteinExistence type="inferred from homology"/>
<evidence type="ECO:0000256" key="4">
    <source>
        <dbReference type="ARBA" id="ARBA00022475"/>
    </source>
</evidence>
<evidence type="ECO:0000313" key="12">
    <source>
        <dbReference type="Proteomes" id="UP000011115"/>
    </source>
</evidence>
<comment type="subcellular location">
    <subcellularLocation>
        <location evidence="1">Cell membrane</location>
        <topology evidence="1">Multi-pass membrane protein</topology>
    </subcellularLocation>
</comment>
<keyword evidence="4" id="KW-1003">Cell membrane</keyword>
<evidence type="ECO:0000313" key="11">
    <source>
        <dbReference type="EnsemblPlants" id="PGSC0003DMT400063850"/>
    </source>
</evidence>
<keyword evidence="12" id="KW-1185">Reference proteome</keyword>
<dbReference type="GO" id="GO:0051260">
    <property type="term" value="P:protein homooligomerization"/>
    <property type="evidence" value="ECO:0007669"/>
    <property type="project" value="UniProtKB-ARBA"/>
</dbReference>
<feature type="transmembrane region" description="Helical" evidence="10">
    <location>
        <begin position="223"/>
        <end position="244"/>
    </location>
</feature>
<reference evidence="11" key="2">
    <citation type="submission" date="2015-06" db="UniProtKB">
        <authorList>
            <consortium name="EnsemblPlants"/>
        </authorList>
    </citation>
    <scope>IDENTIFICATION</scope>
    <source>
        <strain evidence="11">DM1-3 516 R44</strain>
    </source>
</reference>
<evidence type="ECO:0000256" key="8">
    <source>
        <dbReference type="ARBA" id="ARBA00022989"/>
    </source>
</evidence>
<dbReference type="FunFam" id="1.20.1280.290:FF:000002">
    <property type="entry name" value="Bidirectional sugar transporter SWEET"/>
    <property type="match status" value="1"/>
</dbReference>
<dbReference type="PANTHER" id="PTHR10791">
    <property type="entry name" value="RAG1-ACTIVATING PROTEIN 1"/>
    <property type="match status" value="1"/>
</dbReference>
<keyword evidence="6 10" id="KW-0812">Transmembrane</keyword>
<dbReference type="InterPro" id="IPR004316">
    <property type="entry name" value="SWEET_rpt"/>
</dbReference>
<accession>M1CBD2</accession>
<dbReference type="FunFam" id="1.20.1280.290:FF:000014">
    <property type="entry name" value="Bidirectional sugar transporter SWEET"/>
    <property type="match status" value="1"/>
</dbReference>
<comment type="similarity">
    <text evidence="2 10">Belongs to the SWEET sugar transporter family.</text>
</comment>
<sequence>MAIIKILHTLFGIFGMSSHFYFSLYFSWIYIMVSFFMTCSYLFLGIGNITGLFLFLAPMITFKRVIMHKSTEQFSGIPYVMTLLNCLLSTWYGLPFVSPNNMLVSIINGTGAGLEAFYVLVFLIFAPKKEKAKISGILCVVLSIFSTVALVSMLALHGNKRKVFSGFAAAIFSIIMYGSPLSIMRLVIKTKSVEYMPFFLSLFVFLCGTSWFVYGLLGKDPFIAVPNGVGSFLGTAQLILYAIYRENKGQIKKGEEDGRVEMELEKPYEKEIPNTQSGDAKV</sequence>
<feature type="transmembrane region" description="Helical" evidence="10">
    <location>
        <begin position="106"/>
        <end position="125"/>
    </location>
</feature>
<dbReference type="STRING" id="4113.M1CBD2"/>
<comment type="function">
    <text evidence="10">Mediates both low-affinity uptake and efflux of sugar across the membrane.</text>
</comment>
<dbReference type="Proteomes" id="UP000011115">
    <property type="component" value="Unassembled WGS sequence"/>
</dbReference>
<comment type="caution">
    <text evidence="10">Lacks conserved residue(s) required for the propagation of feature annotation.</text>
</comment>
<evidence type="ECO:0000256" key="10">
    <source>
        <dbReference type="RuleBase" id="RU910715"/>
    </source>
</evidence>
<dbReference type="PaxDb" id="4113-PGSC0003DMT400063850"/>
<evidence type="ECO:0000256" key="3">
    <source>
        <dbReference type="ARBA" id="ARBA00022448"/>
    </source>
</evidence>
<protein>
    <recommendedName>
        <fullName evidence="10">Bidirectional sugar transporter SWEET</fullName>
    </recommendedName>
</protein>
<feature type="transmembrane region" description="Helical" evidence="10">
    <location>
        <begin position="41"/>
        <end position="62"/>
    </location>
</feature>
<keyword evidence="9 10" id="KW-0472">Membrane</keyword>
<reference evidence="12" key="1">
    <citation type="journal article" date="2011" name="Nature">
        <title>Genome sequence and analysis of the tuber crop potato.</title>
        <authorList>
            <consortium name="The Potato Genome Sequencing Consortium"/>
        </authorList>
    </citation>
    <scope>NUCLEOTIDE SEQUENCE [LARGE SCALE GENOMIC DNA]</scope>
    <source>
        <strain evidence="12">cv. DM1-3 516 R44</strain>
    </source>
</reference>
<dbReference type="InParanoid" id="M1CBD2"/>